<name>A0A3Q3W0H2_MOLML</name>
<evidence type="ECO:0000256" key="1">
    <source>
        <dbReference type="ARBA" id="ARBA00006697"/>
    </source>
</evidence>
<protein>
    <submittedName>
        <fullName evidence="7">Uncharacterized protein</fullName>
    </submittedName>
</protein>
<evidence type="ECO:0000256" key="4">
    <source>
        <dbReference type="SAM" id="MobiDB-lite"/>
    </source>
</evidence>
<keyword evidence="8" id="KW-1185">Reference proteome</keyword>
<evidence type="ECO:0000256" key="2">
    <source>
        <dbReference type="ARBA" id="ARBA00022443"/>
    </source>
</evidence>
<dbReference type="PANTHER" id="PTHR14167">
    <property type="entry name" value="SH3 DOMAIN-CONTAINING"/>
    <property type="match status" value="1"/>
</dbReference>
<dbReference type="SMART" id="SM00326">
    <property type="entry name" value="SH3"/>
    <property type="match status" value="1"/>
</dbReference>
<organism evidence="7 8">
    <name type="scientific">Mola mola</name>
    <name type="common">Ocean sunfish</name>
    <name type="synonym">Tetraodon mola</name>
    <dbReference type="NCBI Taxonomy" id="94237"/>
    <lineage>
        <taxon>Eukaryota</taxon>
        <taxon>Metazoa</taxon>
        <taxon>Chordata</taxon>
        <taxon>Craniata</taxon>
        <taxon>Vertebrata</taxon>
        <taxon>Euteleostomi</taxon>
        <taxon>Actinopterygii</taxon>
        <taxon>Neopterygii</taxon>
        <taxon>Teleostei</taxon>
        <taxon>Neoteleostei</taxon>
        <taxon>Acanthomorphata</taxon>
        <taxon>Eupercaria</taxon>
        <taxon>Tetraodontiformes</taxon>
        <taxon>Molidae</taxon>
        <taxon>Mola</taxon>
    </lineage>
</organism>
<evidence type="ECO:0000313" key="7">
    <source>
        <dbReference type="Ensembl" id="ENSMMOP00000004957.1"/>
    </source>
</evidence>
<feature type="domain" description="BAR" evidence="6">
    <location>
        <begin position="24"/>
        <end position="279"/>
    </location>
</feature>
<dbReference type="InterPro" id="IPR036028">
    <property type="entry name" value="SH3-like_dom_sf"/>
</dbReference>
<feature type="region of interest" description="Disordered" evidence="4">
    <location>
        <begin position="277"/>
        <end position="317"/>
    </location>
</feature>
<dbReference type="STRING" id="94237.ENSMMOP00000004957"/>
<dbReference type="Pfam" id="PF03114">
    <property type="entry name" value="BAR"/>
    <property type="match status" value="1"/>
</dbReference>
<evidence type="ECO:0000259" key="5">
    <source>
        <dbReference type="PROSITE" id="PS50002"/>
    </source>
</evidence>
<reference evidence="7" key="2">
    <citation type="submission" date="2025-09" db="UniProtKB">
        <authorList>
            <consortium name="Ensembl"/>
        </authorList>
    </citation>
    <scope>IDENTIFICATION</scope>
</reference>
<dbReference type="CDD" id="cd07617">
    <property type="entry name" value="BAR_Endophilin_B2"/>
    <property type="match status" value="1"/>
</dbReference>
<evidence type="ECO:0000259" key="6">
    <source>
        <dbReference type="PROSITE" id="PS51021"/>
    </source>
</evidence>
<comment type="similarity">
    <text evidence="1">Belongs to the endophilin family.</text>
</comment>
<dbReference type="PROSITE" id="PS50002">
    <property type="entry name" value="SH3"/>
    <property type="match status" value="1"/>
</dbReference>
<feature type="compositionally biased region" description="Polar residues" evidence="4">
    <location>
        <begin position="307"/>
        <end position="317"/>
    </location>
</feature>
<dbReference type="InterPro" id="IPR027267">
    <property type="entry name" value="AH/BAR_dom_sf"/>
</dbReference>
<dbReference type="Pfam" id="PF14604">
    <property type="entry name" value="SH3_9"/>
    <property type="match status" value="1"/>
</dbReference>
<dbReference type="SMART" id="SM00721">
    <property type="entry name" value="BAR"/>
    <property type="match status" value="1"/>
</dbReference>
<dbReference type="FunFam" id="1.20.1270.60:FF:000017">
    <property type="entry name" value="endophilin-B2 isoform X1"/>
    <property type="match status" value="1"/>
</dbReference>
<feature type="compositionally biased region" description="Low complexity" evidence="4">
    <location>
        <begin position="282"/>
        <end position="306"/>
    </location>
</feature>
<dbReference type="PROSITE" id="PS51021">
    <property type="entry name" value="BAR"/>
    <property type="match status" value="1"/>
</dbReference>
<evidence type="ECO:0000256" key="3">
    <source>
        <dbReference type="PROSITE-ProRule" id="PRU00192"/>
    </source>
</evidence>
<dbReference type="GO" id="GO:0061024">
    <property type="term" value="P:membrane organization"/>
    <property type="evidence" value="ECO:0007669"/>
    <property type="project" value="TreeGrafter"/>
</dbReference>
<reference evidence="7" key="1">
    <citation type="submission" date="2025-08" db="UniProtKB">
        <authorList>
            <consortium name="Ensembl"/>
        </authorList>
    </citation>
    <scope>IDENTIFICATION</scope>
</reference>
<dbReference type="Proteomes" id="UP000261620">
    <property type="component" value="Unplaced"/>
</dbReference>
<dbReference type="SUPFAM" id="SSF50044">
    <property type="entry name" value="SH3-domain"/>
    <property type="match status" value="1"/>
</dbReference>
<accession>A0A3Q3W0H2</accession>
<dbReference type="InterPro" id="IPR050384">
    <property type="entry name" value="Endophilin_SH3RF"/>
</dbReference>
<keyword evidence="2 3" id="KW-0728">SH3 domain</keyword>
<dbReference type="Gene3D" id="1.20.1270.60">
    <property type="entry name" value="Arfaptin homology (AH) domain/BAR domain"/>
    <property type="match status" value="1"/>
</dbReference>
<dbReference type="SUPFAM" id="SSF103657">
    <property type="entry name" value="BAR/IMD domain-like"/>
    <property type="match status" value="1"/>
</dbReference>
<dbReference type="OMA" id="MNIHLPN"/>
<dbReference type="Gene3D" id="2.30.30.40">
    <property type="entry name" value="SH3 Domains"/>
    <property type="match status" value="1"/>
</dbReference>
<evidence type="ECO:0000313" key="8">
    <source>
        <dbReference type="Proteomes" id="UP000261620"/>
    </source>
</evidence>
<dbReference type="InterPro" id="IPR004148">
    <property type="entry name" value="BAR_dom"/>
</dbReference>
<dbReference type="PANTHER" id="PTHR14167:SF106">
    <property type="entry name" value="ENDOPHILIN-B2 ISOFORM X1"/>
    <property type="match status" value="1"/>
</dbReference>
<dbReference type="InterPro" id="IPR001452">
    <property type="entry name" value="SH3_domain"/>
</dbReference>
<dbReference type="Ensembl" id="ENSMMOT00000005048.1">
    <property type="protein sequence ID" value="ENSMMOP00000004957.1"/>
    <property type="gene ID" value="ENSMMOG00000003958.1"/>
</dbReference>
<dbReference type="GO" id="GO:0005737">
    <property type="term" value="C:cytoplasm"/>
    <property type="evidence" value="ECO:0007669"/>
    <property type="project" value="InterPro"/>
</dbReference>
<feature type="domain" description="SH3" evidence="5">
    <location>
        <begin position="322"/>
        <end position="382"/>
    </location>
</feature>
<proteinExistence type="inferred from homology"/>
<dbReference type="AlphaFoldDB" id="A0A3Q3W0H2"/>
<dbReference type="GO" id="GO:0016020">
    <property type="term" value="C:membrane"/>
    <property type="evidence" value="ECO:0007669"/>
    <property type="project" value="TreeGrafter"/>
</dbReference>
<sequence length="382" mass="42711">MDFNVKKLASDAGVFFTRAVQFTEEKLGQAEKTELDPHLENLITRADGTKNWTEKILRQTEVLLQPNPSARIEEFIYDKLDKKLPSKVTNAELLGQYMQDAANDFGPGTPYGSTLMTVGEYQKKLGGAEREFLDTSAATFLAPLRNFLEGDWRTISKERRLLENRRLDLDICKARLKKAKQAETKTTAAPDFQETRPRNYVLSASASAAEHELRVAQTEFDRQAEVTRLLLEGISSTHLNHLRCLHDFAEAQATYYAQCHHYMQDLQRELNRALLPSAATVGPNPNSSSFLSGPPSPGATVSSSSSQRPSTLTMEHTQLPVTGTRKAKVLYDYDAHDSSELSLLSDELITVYTLPGMDPDWLIGERGNEKGKVPVTYLELLS</sequence>